<dbReference type="Gene3D" id="3.40.50.720">
    <property type="entry name" value="NAD(P)-binding Rossmann-like Domain"/>
    <property type="match status" value="1"/>
</dbReference>
<comment type="caution">
    <text evidence="11">The sequence shown here is derived from an EMBL/GenBank/DDBJ whole genome shotgun (WGS) entry which is preliminary data.</text>
</comment>
<reference evidence="11 12" key="2">
    <citation type="submission" date="2015-05" db="EMBL/GenBank/DDBJ databases">
        <authorList>
            <person name="Morales-Cruz A."/>
            <person name="Amrine K.C."/>
            <person name="Cantu D."/>
        </authorList>
    </citation>
    <scope>NUCLEOTIDE SEQUENCE [LARGE SCALE GENOMIC DNA]</scope>
    <source>
        <strain evidence="11">UCRPC4</strain>
    </source>
</reference>
<dbReference type="InterPro" id="IPR036291">
    <property type="entry name" value="NAD(P)-bd_dom_sf"/>
</dbReference>
<dbReference type="Pfam" id="PF00172">
    <property type="entry name" value="Zn_clus"/>
    <property type="match status" value="1"/>
</dbReference>
<dbReference type="GO" id="GO:0003677">
    <property type="term" value="F:DNA binding"/>
    <property type="evidence" value="ECO:0007669"/>
    <property type="project" value="UniProtKB-KW"/>
</dbReference>
<dbReference type="InterPro" id="IPR001138">
    <property type="entry name" value="Zn2Cys6_DnaBD"/>
</dbReference>
<feature type="compositionally biased region" description="Basic and acidic residues" evidence="9">
    <location>
        <begin position="100"/>
        <end position="114"/>
    </location>
</feature>
<keyword evidence="3" id="KW-0521">NADP</keyword>
<sequence length="955" mass="104131">MKRVSRACLFCRQRKSKCDLDVSGGAPPCGRCLKDKRDCVLGGSNRGGSRIRKKKQSVSVNETPSQSANGLSAARSQEPLPEFSPSISQPGEQHIKVVSRHREGSNALSIHEETGPSSPDSGTAPTLPTNPSDAWQLLKDVAVGNAGEDGHQTIGDHTRRGSADALAVRNGNGVRGIWSYRLVREGHLTPDIVAGLVKDFRERYHAYLPLVPRQYYEPEALDRFAVENKHLLTAVLTIASKDIPGERNYIHECCSRYMHDLISSIAAGTDCDVEAVEALLLLAEWVPHGLRKSGHAVGRGEEDRTAWMHVGIALRTGYYLGLDRTSFRSEDLEEAKAISRKRLAWTCCYISDRLISCRIGKAFWSRGPGPMTGLSSQDFPSLQPVNEGDENHARIFTAILDLTQIYSNVHGILYTATRANSQMILMGDYVKYIDEFRGTIARWHQQYGALVCSPHIKVTLDLSYHYLQLYTNAFAFQAAISQALARKARGDPHQGRDPNLRKVFKDIGAMPDARFIFRAIESAKQYMSIFTMYVDAKTLRYMPIRYYLYCIYSAVFLYKARSFGALRSSEEPQIAEMITATVTKLKQASVNPQDSGARYARLLELLWQKSRPLATTERTVGHNSPTATVPTPPSARLSESGSGGLQGFSPTNGFSWLDLGATADYASGDQFGNAMQGILEAGPVNGDMSMGMNFMQQPPDNEIRGRLALITGASGGIGAACARKLASQGCHLALTYSSNKDAVDDLISELTASLDSTVSATQKFSSHKADMSSATNLEDLFPSITSIHSKVPDILISNAGHGRRIPEIEDITLAEFEHTIRVNLTASFLLTQQCVPHMRSQHWGRIIFISSIAAYGGGINGCHYAASKGGLISMGRNLSTHLAKDGITVNDVAPAMIGETGMIPDAKFLEGTPGDVKGIPVGRLGTTKEVAEAVSMFIKNGYITGQSLLMSGGLK</sequence>
<dbReference type="CDD" id="cd05233">
    <property type="entry name" value="SDR_c"/>
    <property type="match status" value="1"/>
</dbReference>
<dbReference type="InterPro" id="IPR002347">
    <property type="entry name" value="SDR_fam"/>
</dbReference>
<keyword evidence="2" id="KW-0479">Metal-binding</keyword>
<dbReference type="SUPFAM" id="SSF57701">
    <property type="entry name" value="Zn2/Cys6 DNA-binding domain"/>
    <property type="match status" value="1"/>
</dbReference>
<dbReference type="InterPro" id="IPR020904">
    <property type="entry name" value="Sc_DH/Rdtase_CS"/>
</dbReference>
<keyword evidence="7" id="KW-0804">Transcription</keyword>
<dbReference type="SMART" id="SM00066">
    <property type="entry name" value="GAL4"/>
    <property type="match status" value="1"/>
</dbReference>
<dbReference type="PROSITE" id="PS00463">
    <property type="entry name" value="ZN2_CY6_FUNGAL_1"/>
    <property type="match status" value="1"/>
</dbReference>
<dbReference type="SMART" id="SM00906">
    <property type="entry name" value="Fungal_trans"/>
    <property type="match status" value="1"/>
</dbReference>
<name>A0A0G2E530_PHACM</name>
<evidence type="ECO:0000256" key="6">
    <source>
        <dbReference type="ARBA" id="ARBA00023125"/>
    </source>
</evidence>
<evidence type="ECO:0000256" key="1">
    <source>
        <dbReference type="ARBA" id="ARBA00006484"/>
    </source>
</evidence>
<evidence type="ECO:0000256" key="9">
    <source>
        <dbReference type="SAM" id="MobiDB-lite"/>
    </source>
</evidence>
<accession>A0A0G2E530</accession>
<feature type="compositionally biased region" description="Polar residues" evidence="9">
    <location>
        <begin position="115"/>
        <end position="132"/>
    </location>
</feature>
<dbReference type="EMBL" id="LCWF01000146">
    <property type="protein sequence ID" value="KKY17426.1"/>
    <property type="molecule type" value="Genomic_DNA"/>
</dbReference>
<dbReference type="Pfam" id="PF00106">
    <property type="entry name" value="adh_short"/>
    <property type="match status" value="1"/>
</dbReference>
<dbReference type="SUPFAM" id="SSF51735">
    <property type="entry name" value="NAD(P)-binding Rossmann-fold domains"/>
    <property type="match status" value="1"/>
</dbReference>
<keyword evidence="12" id="KW-1185">Reference proteome</keyword>
<dbReference type="PRINTS" id="PR00081">
    <property type="entry name" value="GDHRDH"/>
</dbReference>
<dbReference type="PROSITE" id="PS00061">
    <property type="entry name" value="ADH_SHORT"/>
    <property type="match status" value="1"/>
</dbReference>
<dbReference type="InterPro" id="IPR052780">
    <property type="entry name" value="AAA_Catabolism_Regulators"/>
</dbReference>
<protein>
    <submittedName>
        <fullName evidence="11">Putative c6 transcription factor</fullName>
    </submittedName>
</protein>
<reference evidence="11 12" key="1">
    <citation type="submission" date="2015-05" db="EMBL/GenBank/DDBJ databases">
        <title>Distinctive expansion of gene families associated with plant cell wall degradation and secondary metabolism in the genomes of grapevine trunk pathogens.</title>
        <authorList>
            <person name="Lawrence D.P."/>
            <person name="Travadon R."/>
            <person name="Rolshausen P.E."/>
            <person name="Baumgartner K."/>
        </authorList>
    </citation>
    <scope>NUCLEOTIDE SEQUENCE [LARGE SCALE GENOMIC DNA]</scope>
    <source>
        <strain evidence="11">UCRPC4</strain>
    </source>
</reference>
<feature type="region of interest" description="Disordered" evidence="9">
    <location>
        <begin position="616"/>
        <end position="643"/>
    </location>
</feature>
<evidence type="ECO:0000256" key="4">
    <source>
        <dbReference type="ARBA" id="ARBA00023002"/>
    </source>
</evidence>
<proteinExistence type="inferred from homology"/>
<organism evidence="11 12">
    <name type="scientific">Phaeomoniella chlamydospora</name>
    <name type="common">Phaeoacremonium chlamydosporum</name>
    <dbReference type="NCBI Taxonomy" id="158046"/>
    <lineage>
        <taxon>Eukaryota</taxon>
        <taxon>Fungi</taxon>
        <taxon>Dikarya</taxon>
        <taxon>Ascomycota</taxon>
        <taxon>Pezizomycotina</taxon>
        <taxon>Eurotiomycetes</taxon>
        <taxon>Chaetothyriomycetidae</taxon>
        <taxon>Phaeomoniellales</taxon>
        <taxon>Phaeomoniellaceae</taxon>
        <taxon>Phaeomoniella</taxon>
    </lineage>
</organism>
<evidence type="ECO:0000256" key="3">
    <source>
        <dbReference type="ARBA" id="ARBA00022857"/>
    </source>
</evidence>
<keyword evidence="5" id="KW-0805">Transcription regulation</keyword>
<keyword evidence="4" id="KW-0560">Oxidoreductase</keyword>
<dbReference type="PANTHER" id="PTHR31644">
    <property type="entry name" value="TRANSCRIPTIONAL ACTIVATOR ARO80-RELATED"/>
    <property type="match status" value="1"/>
</dbReference>
<dbReference type="PROSITE" id="PS50048">
    <property type="entry name" value="ZN2_CY6_FUNGAL_2"/>
    <property type="match status" value="1"/>
</dbReference>
<dbReference type="GO" id="GO:0016491">
    <property type="term" value="F:oxidoreductase activity"/>
    <property type="evidence" value="ECO:0007669"/>
    <property type="project" value="UniProtKB-KW"/>
</dbReference>
<dbReference type="GO" id="GO:0005634">
    <property type="term" value="C:nucleus"/>
    <property type="evidence" value="ECO:0007669"/>
    <property type="project" value="TreeGrafter"/>
</dbReference>
<keyword evidence="6" id="KW-0238">DNA-binding</keyword>
<dbReference type="CDD" id="cd12148">
    <property type="entry name" value="fungal_TF_MHR"/>
    <property type="match status" value="1"/>
</dbReference>
<evidence type="ECO:0000256" key="5">
    <source>
        <dbReference type="ARBA" id="ARBA00023015"/>
    </source>
</evidence>
<evidence type="ECO:0000256" key="2">
    <source>
        <dbReference type="ARBA" id="ARBA00022723"/>
    </source>
</evidence>
<evidence type="ECO:0000259" key="10">
    <source>
        <dbReference type="PROSITE" id="PS50048"/>
    </source>
</evidence>
<dbReference type="CDD" id="cd00067">
    <property type="entry name" value="GAL4"/>
    <property type="match status" value="1"/>
</dbReference>
<evidence type="ECO:0000313" key="12">
    <source>
        <dbReference type="Proteomes" id="UP000053317"/>
    </source>
</evidence>
<dbReference type="OrthoDB" id="5818554at2759"/>
<keyword evidence="8" id="KW-0539">Nucleus</keyword>
<dbReference type="InterPro" id="IPR036864">
    <property type="entry name" value="Zn2-C6_fun-type_DNA-bd_sf"/>
</dbReference>
<evidence type="ECO:0000256" key="8">
    <source>
        <dbReference type="ARBA" id="ARBA00023242"/>
    </source>
</evidence>
<dbReference type="GO" id="GO:0000981">
    <property type="term" value="F:DNA-binding transcription factor activity, RNA polymerase II-specific"/>
    <property type="evidence" value="ECO:0007669"/>
    <property type="project" value="InterPro"/>
</dbReference>
<gene>
    <name evidence="11" type="ORF">UCRPC4_g05568</name>
</gene>
<dbReference type="Proteomes" id="UP000053317">
    <property type="component" value="Unassembled WGS sequence"/>
</dbReference>
<dbReference type="PRINTS" id="PR00080">
    <property type="entry name" value="SDRFAMILY"/>
</dbReference>
<dbReference type="Gene3D" id="4.10.240.10">
    <property type="entry name" value="Zn(2)-C6 fungal-type DNA-binding domain"/>
    <property type="match status" value="1"/>
</dbReference>
<comment type="similarity">
    <text evidence="1">Belongs to the short-chain dehydrogenases/reductases (SDR) family.</text>
</comment>
<dbReference type="GO" id="GO:0006351">
    <property type="term" value="P:DNA-templated transcription"/>
    <property type="evidence" value="ECO:0007669"/>
    <property type="project" value="InterPro"/>
</dbReference>
<dbReference type="FunFam" id="3.40.50.720:FF:000173">
    <property type="entry name" value="3-oxoacyl-[acyl-carrier protein] reductase"/>
    <property type="match status" value="1"/>
</dbReference>
<dbReference type="AlphaFoldDB" id="A0A0G2E530"/>
<dbReference type="PANTHER" id="PTHR31644:SF1">
    <property type="entry name" value="ZN(II)2CYS6 TRANSCRIPTION FACTOR (EUROFUNG)"/>
    <property type="match status" value="1"/>
</dbReference>
<feature type="domain" description="Zn(2)-C6 fungal-type" evidence="10">
    <location>
        <begin position="7"/>
        <end position="41"/>
    </location>
</feature>
<evidence type="ECO:0000313" key="11">
    <source>
        <dbReference type="EMBL" id="KKY17426.1"/>
    </source>
</evidence>
<dbReference type="InterPro" id="IPR007219">
    <property type="entry name" value="XnlR_reg_dom"/>
</dbReference>
<evidence type="ECO:0000256" key="7">
    <source>
        <dbReference type="ARBA" id="ARBA00023163"/>
    </source>
</evidence>
<feature type="region of interest" description="Disordered" evidence="9">
    <location>
        <begin position="39"/>
        <end position="132"/>
    </location>
</feature>
<dbReference type="Pfam" id="PF04082">
    <property type="entry name" value="Fungal_trans"/>
    <property type="match status" value="1"/>
</dbReference>
<dbReference type="GO" id="GO:0008270">
    <property type="term" value="F:zinc ion binding"/>
    <property type="evidence" value="ECO:0007669"/>
    <property type="project" value="InterPro"/>
</dbReference>
<feature type="compositionally biased region" description="Polar residues" evidence="9">
    <location>
        <begin position="57"/>
        <end position="70"/>
    </location>
</feature>